<gene>
    <name evidence="6" type="ORF">LCGC14_0879740</name>
</gene>
<proteinExistence type="predicted"/>
<evidence type="ECO:0000256" key="5">
    <source>
        <dbReference type="SAM" id="Phobius"/>
    </source>
</evidence>
<keyword evidence="4 5" id="KW-0472">Membrane</keyword>
<dbReference type="GO" id="GO:0016020">
    <property type="term" value="C:membrane"/>
    <property type="evidence" value="ECO:0007669"/>
    <property type="project" value="UniProtKB-SubCell"/>
</dbReference>
<reference evidence="6" key="1">
    <citation type="journal article" date="2015" name="Nature">
        <title>Complex archaea that bridge the gap between prokaryotes and eukaryotes.</title>
        <authorList>
            <person name="Spang A."/>
            <person name="Saw J.H."/>
            <person name="Jorgensen S.L."/>
            <person name="Zaremba-Niedzwiedzka K."/>
            <person name="Martijn J."/>
            <person name="Lind A.E."/>
            <person name="van Eijk R."/>
            <person name="Schleper C."/>
            <person name="Guy L."/>
            <person name="Ettema T.J."/>
        </authorList>
    </citation>
    <scope>NUCLEOTIDE SEQUENCE</scope>
</reference>
<dbReference type="EMBL" id="LAZR01002760">
    <property type="protein sequence ID" value="KKN25921.1"/>
    <property type="molecule type" value="Genomic_DNA"/>
</dbReference>
<evidence type="ECO:0000256" key="3">
    <source>
        <dbReference type="ARBA" id="ARBA00022989"/>
    </source>
</evidence>
<protein>
    <recommendedName>
        <fullName evidence="7">Membrane transporter protein</fullName>
    </recommendedName>
</protein>
<comment type="caution">
    <text evidence="6">The sequence shown here is derived from an EMBL/GenBank/DDBJ whole genome shotgun (WGS) entry which is preliminary data.</text>
</comment>
<accession>A0A0F9RLR7</accession>
<feature type="transmembrane region" description="Helical" evidence="5">
    <location>
        <begin position="46"/>
        <end position="67"/>
    </location>
</feature>
<feature type="transmembrane region" description="Helical" evidence="5">
    <location>
        <begin position="113"/>
        <end position="133"/>
    </location>
</feature>
<sequence>MSDAFIYLLVTVGIIAFGSALINSFAGGGYGTLSTPFLLFTGLEPIQFIPSILLSHGLLSLFLVLKVRRNPESIGVCEVNECVYEKTTLKYILSFGILGLIISLMVITLFNGFFIKLYIGGLTVFLGILLLFFRKREFFYSRKKIIGISIVAAFNKGISGGGYGSVISCGQIFSGIDCKKAVSTCFHANTVISLLGFTFYVILLQNLINLEITISMVIGALLAVPFAAKSLEKVTSLKLTMIIG</sequence>
<evidence type="ECO:0000256" key="2">
    <source>
        <dbReference type="ARBA" id="ARBA00022692"/>
    </source>
</evidence>
<feature type="transmembrane region" description="Helical" evidence="5">
    <location>
        <begin position="5"/>
        <end position="26"/>
    </location>
</feature>
<name>A0A0F9RLR7_9ZZZZ</name>
<evidence type="ECO:0000256" key="1">
    <source>
        <dbReference type="ARBA" id="ARBA00004141"/>
    </source>
</evidence>
<feature type="transmembrane region" description="Helical" evidence="5">
    <location>
        <begin position="88"/>
        <end position="107"/>
    </location>
</feature>
<dbReference type="Pfam" id="PF01925">
    <property type="entry name" value="TauE"/>
    <property type="match status" value="1"/>
</dbReference>
<evidence type="ECO:0000313" key="6">
    <source>
        <dbReference type="EMBL" id="KKN25921.1"/>
    </source>
</evidence>
<comment type="subcellular location">
    <subcellularLocation>
        <location evidence="1">Membrane</location>
        <topology evidence="1">Multi-pass membrane protein</topology>
    </subcellularLocation>
</comment>
<feature type="non-terminal residue" evidence="6">
    <location>
        <position position="244"/>
    </location>
</feature>
<keyword evidence="2 5" id="KW-0812">Transmembrane</keyword>
<keyword evidence="3 5" id="KW-1133">Transmembrane helix</keyword>
<evidence type="ECO:0008006" key="7">
    <source>
        <dbReference type="Google" id="ProtNLM"/>
    </source>
</evidence>
<evidence type="ECO:0000256" key="4">
    <source>
        <dbReference type="ARBA" id="ARBA00023136"/>
    </source>
</evidence>
<organism evidence="6">
    <name type="scientific">marine sediment metagenome</name>
    <dbReference type="NCBI Taxonomy" id="412755"/>
    <lineage>
        <taxon>unclassified sequences</taxon>
        <taxon>metagenomes</taxon>
        <taxon>ecological metagenomes</taxon>
    </lineage>
</organism>
<feature type="transmembrane region" description="Helical" evidence="5">
    <location>
        <begin position="181"/>
        <end position="202"/>
    </location>
</feature>
<dbReference type="InterPro" id="IPR002781">
    <property type="entry name" value="TM_pro_TauE-like"/>
</dbReference>
<feature type="transmembrane region" description="Helical" evidence="5">
    <location>
        <begin position="208"/>
        <end position="228"/>
    </location>
</feature>
<dbReference type="AlphaFoldDB" id="A0A0F9RLR7"/>